<dbReference type="Proteomes" id="UP000478052">
    <property type="component" value="Unassembled WGS sequence"/>
</dbReference>
<organism evidence="1 2">
    <name type="scientific">Aphis craccivora</name>
    <name type="common">Cowpea aphid</name>
    <dbReference type="NCBI Taxonomy" id="307492"/>
    <lineage>
        <taxon>Eukaryota</taxon>
        <taxon>Metazoa</taxon>
        <taxon>Ecdysozoa</taxon>
        <taxon>Arthropoda</taxon>
        <taxon>Hexapoda</taxon>
        <taxon>Insecta</taxon>
        <taxon>Pterygota</taxon>
        <taxon>Neoptera</taxon>
        <taxon>Paraneoptera</taxon>
        <taxon>Hemiptera</taxon>
        <taxon>Sternorrhyncha</taxon>
        <taxon>Aphidomorpha</taxon>
        <taxon>Aphidoidea</taxon>
        <taxon>Aphididae</taxon>
        <taxon>Aphidini</taxon>
        <taxon>Aphis</taxon>
        <taxon>Aphis</taxon>
    </lineage>
</organism>
<evidence type="ECO:0000313" key="2">
    <source>
        <dbReference type="Proteomes" id="UP000478052"/>
    </source>
</evidence>
<name>A0A6G0YSZ7_APHCR</name>
<proteinExistence type="predicted"/>
<keyword evidence="1" id="KW-0808">Transferase</keyword>
<sequence length="91" mass="10816">MHNNSNLNFNKLIFINTVSCNSERNNCIYPLINKTHNQKYLVSYGIEFWGKVFDTHIKKLHTTLNSSEIIFNKPLPNYYFIHNTINLPYNH</sequence>
<evidence type="ECO:0000313" key="1">
    <source>
        <dbReference type="EMBL" id="KAF0760987.1"/>
    </source>
</evidence>
<protein>
    <submittedName>
        <fullName evidence="1">Reverse transcriptase domain-containing protein</fullName>
    </submittedName>
</protein>
<accession>A0A6G0YSZ7</accession>
<keyword evidence="1" id="KW-0548">Nucleotidyltransferase</keyword>
<dbReference type="GO" id="GO:0003964">
    <property type="term" value="F:RNA-directed DNA polymerase activity"/>
    <property type="evidence" value="ECO:0007669"/>
    <property type="project" value="UniProtKB-KW"/>
</dbReference>
<keyword evidence="2" id="KW-1185">Reference proteome</keyword>
<dbReference type="AlphaFoldDB" id="A0A6G0YSZ7"/>
<dbReference type="EMBL" id="VUJU01002522">
    <property type="protein sequence ID" value="KAF0760987.1"/>
    <property type="molecule type" value="Genomic_DNA"/>
</dbReference>
<keyword evidence="1" id="KW-0695">RNA-directed DNA polymerase</keyword>
<gene>
    <name evidence="1" type="ORF">FWK35_00006560</name>
</gene>
<comment type="caution">
    <text evidence="1">The sequence shown here is derived from an EMBL/GenBank/DDBJ whole genome shotgun (WGS) entry which is preliminary data.</text>
</comment>
<reference evidence="1 2" key="1">
    <citation type="submission" date="2019-08" db="EMBL/GenBank/DDBJ databases">
        <title>Whole genome of Aphis craccivora.</title>
        <authorList>
            <person name="Voronova N.V."/>
            <person name="Shulinski R.S."/>
            <person name="Bandarenka Y.V."/>
            <person name="Zhorov D.G."/>
            <person name="Warner D."/>
        </authorList>
    </citation>
    <scope>NUCLEOTIDE SEQUENCE [LARGE SCALE GENOMIC DNA]</scope>
    <source>
        <strain evidence="1">180601</strain>
        <tissue evidence="1">Whole Body</tissue>
    </source>
</reference>